<name>A0A9Q0NAL4_9DIPT</name>
<gene>
    <name evidence="2" type="ORF">Bhyg_01801</name>
</gene>
<evidence type="ECO:0000256" key="1">
    <source>
        <dbReference type="SAM" id="Phobius"/>
    </source>
</evidence>
<proteinExistence type="predicted"/>
<sequence length="343" mass="39960">MEPIVQKNESYSELMLTEGATTTVDEDFHYEIKLPDWADSKKVKMGQRFGFLNLNALSHATFLGLLAVIPVETLTQVLIFTKQSSTPALSYRRFKANGLHLQTWYRNPMETGSIAWQSISTIRRMHVVVNKRSTKAGVGIISQKDMAVTQFLFMGFAMLMPETFGFVGCYEQFDAFNHLWRLIGYLLGTADRFNCCGETVEETRRRLQSIKEDMLLPAWKDPFPGCMEYARITFEGVSTSFPTMEYESSMFMMKKAVGVPGYNLFDSKQNDKNVFHDLSLYAKFQIFLEFVIYEHFSHIFVFRWIFNIFRIMVALLEFYPILAIYRFGRKYAFVEIMKPKKYN</sequence>
<comment type="caution">
    <text evidence="2">The sequence shown here is derived from an EMBL/GenBank/DDBJ whole genome shotgun (WGS) entry which is preliminary data.</text>
</comment>
<dbReference type="AlphaFoldDB" id="A0A9Q0NAL4"/>
<protein>
    <recommendedName>
        <fullName evidence="4">ER-bound oxygenase mpaB/mpaB'/Rubber oxygenase catalytic domain-containing protein</fullName>
    </recommendedName>
</protein>
<reference evidence="2" key="1">
    <citation type="submission" date="2022-07" db="EMBL/GenBank/DDBJ databases">
        <authorList>
            <person name="Trinca V."/>
            <person name="Uliana J.V.C."/>
            <person name="Torres T.T."/>
            <person name="Ward R.J."/>
            <person name="Monesi N."/>
        </authorList>
    </citation>
    <scope>NUCLEOTIDE SEQUENCE</scope>
    <source>
        <strain evidence="2">HSMRA1968</strain>
        <tissue evidence="2">Whole embryos</tissue>
    </source>
</reference>
<dbReference type="Proteomes" id="UP001151699">
    <property type="component" value="Chromosome A"/>
</dbReference>
<organism evidence="2 3">
    <name type="scientific">Pseudolycoriella hygida</name>
    <dbReference type="NCBI Taxonomy" id="35572"/>
    <lineage>
        <taxon>Eukaryota</taxon>
        <taxon>Metazoa</taxon>
        <taxon>Ecdysozoa</taxon>
        <taxon>Arthropoda</taxon>
        <taxon>Hexapoda</taxon>
        <taxon>Insecta</taxon>
        <taxon>Pterygota</taxon>
        <taxon>Neoptera</taxon>
        <taxon>Endopterygota</taxon>
        <taxon>Diptera</taxon>
        <taxon>Nematocera</taxon>
        <taxon>Sciaroidea</taxon>
        <taxon>Sciaridae</taxon>
        <taxon>Pseudolycoriella</taxon>
    </lineage>
</organism>
<evidence type="ECO:0000313" key="2">
    <source>
        <dbReference type="EMBL" id="KAJ6646588.1"/>
    </source>
</evidence>
<dbReference type="PANTHER" id="PTHR37159">
    <property type="entry name" value="GH11867P"/>
    <property type="match status" value="1"/>
</dbReference>
<dbReference type="OrthoDB" id="6361347at2759"/>
<dbReference type="GO" id="GO:0016491">
    <property type="term" value="F:oxidoreductase activity"/>
    <property type="evidence" value="ECO:0007669"/>
    <property type="project" value="InterPro"/>
</dbReference>
<dbReference type="PANTHER" id="PTHR37159:SF1">
    <property type="entry name" value="GH11867P"/>
    <property type="match status" value="1"/>
</dbReference>
<keyword evidence="1" id="KW-1133">Transmembrane helix</keyword>
<evidence type="ECO:0000313" key="3">
    <source>
        <dbReference type="Proteomes" id="UP001151699"/>
    </source>
</evidence>
<keyword evidence="1" id="KW-0812">Transmembrane</keyword>
<feature type="transmembrane region" description="Helical" evidence="1">
    <location>
        <begin position="304"/>
        <end position="328"/>
    </location>
</feature>
<evidence type="ECO:0008006" key="4">
    <source>
        <dbReference type="Google" id="ProtNLM"/>
    </source>
</evidence>
<feature type="transmembrane region" description="Helical" evidence="1">
    <location>
        <begin position="51"/>
        <end position="71"/>
    </location>
</feature>
<keyword evidence="1" id="KW-0472">Membrane</keyword>
<keyword evidence="3" id="KW-1185">Reference proteome</keyword>
<dbReference type="EMBL" id="WJQU01000001">
    <property type="protein sequence ID" value="KAJ6646588.1"/>
    <property type="molecule type" value="Genomic_DNA"/>
</dbReference>
<accession>A0A9Q0NAL4</accession>